<dbReference type="CDD" id="cd00172">
    <property type="entry name" value="serpin"/>
    <property type="match status" value="1"/>
</dbReference>
<dbReference type="AlphaFoldDB" id="A0A5C5X0Q2"/>
<keyword evidence="2" id="KW-0732">Signal</keyword>
<dbReference type="PANTHER" id="PTHR11461:SF211">
    <property type="entry name" value="GH10112P-RELATED"/>
    <property type="match status" value="1"/>
</dbReference>
<feature type="domain" description="Serpin" evidence="3">
    <location>
        <begin position="44"/>
        <end position="433"/>
    </location>
</feature>
<evidence type="ECO:0000313" key="4">
    <source>
        <dbReference type="EMBL" id="TWT55745.1"/>
    </source>
</evidence>
<dbReference type="RefSeq" id="WP_146510092.1">
    <property type="nucleotide sequence ID" value="NZ_SIHI01000002.1"/>
</dbReference>
<comment type="caution">
    <text evidence="4">The sequence shown here is derived from an EMBL/GenBank/DDBJ whole genome shotgun (WGS) entry which is preliminary data.</text>
</comment>
<organism evidence="4 5">
    <name type="scientific">Thalassoglobus neptunius</name>
    <dbReference type="NCBI Taxonomy" id="1938619"/>
    <lineage>
        <taxon>Bacteria</taxon>
        <taxon>Pseudomonadati</taxon>
        <taxon>Planctomycetota</taxon>
        <taxon>Planctomycetia</taxon>
        <taxon>Planctomycetales</taxon>
        <taxon>Planctomycetaceae</taxon>
        <taxon>Thalassoglobus</taxon>
    </lineage>
</organism>
<sequence length="438" mass="48866" precursor="true">MGRKIKMVFAFVVANAIGLQFTGAIAAQDDLAQAFVEAENKFAYDIFEEIAKSTEENICFSPLGLTVTLAILAEGSKGETQQEIVRALKYDEKAPLLSAAEAALSFSEDNRSRSATWVNLNAIWLQSRYRWDPRFVKSVRESISCEFSTVDFRRASGVAVQLINSWANRRTAGRVGQIISPGSLDHQTRFVVVNAVFMDAKWEHGFDRNITGDRDFHVTSEQTVSTPMMTQTSTFPWMKQKTFSAVQLPYKNFSASMFVFLPHEIDGLQNLITTLSADELATSMRLLDEAPEPEPRPAGQQGFFQVPANEAEPQLGQTLVELQLPRFQILHQQDMKAPLQLLGVKSAFEMERADFKIRRRDDDELIYLSEIQQTASIEVDEEGTVAAAVTIGKGAGGFGFAPEKVTFNADRPFVYVIRADNGLILFMGCVHNPLQQTQ</sequence>
<protein>
    <submittedName>
        <fullName evidence="4">Serpin (Serine protease inhibitor)</fullName>
    </submittedName>
</protein>
<name>A0A5C5X0Q2_9PLAN</name>
<evidence type="ECO:0000313" key="5">
    <source>
        <dbReference type="Proteomes" id="UP000317243"/>
    </source>
</evidence>
<dbReference type="InterPro" id="IPR023795">
    <property type="entry name" value="Serpin_CS"/>
</dbReference>
<feature type="signal peptide" evidence="2">
    <location>
        <begin position="1"/>
        <end position="26"/>
    </location>
</feature>
<accession>A0A5C5X0Q2</accession>
<dbReference type="Pfam" id="PF00079">
    <property type="entry name" value="Serpin"/>
    <property type="match status" value="2"/>
</dbReference>
<evidence type="ECO:0000256" key="1">
    <source>
        <dbReference type="RuleBase" id="RU000411"/>
    </source>
</evidence>
<proteinExistence type="inferred from homology"/>
<feature type="chain" id="PRO_5022997121" evidence="2">
    <location>
        <begin position="27"/>
        <end position="438"/>
    </location>
</feature>
<dbReference type="GO" id="GO:0005615">
    <property type="term" value="C:extracellular space"/>
    <property type="evidence" value="ECO:0007669"/>
    <property type="project" value="InterPro"/>
</dbReference>
<gene>
    <name evidence="4" type="ORF">KOR42_25560</name>
</gene>
<dbReference type="InterPro" id="IPR042178">
    <property type="entry name" value="Serpin_sf_1"/>
</dbReference>
<reference evidence="4 5" key="1">
    <citation type="submission" date="2019-02" db="EMBL/GenBank/DDBJ databases">
        <title>Deep-cultivation of Planctomycetes and their phenomic and genomic characterization uncovers novel biology.</title>
        <authorList>
            <person name="Wiegand S."/>
            <person name="Jogler M."/>
            <person name="Boedeker C."/>
            <person name="Pinto D."/>
            <person name="Vollmers J."/>
            <person name="Rivas-Marin E."/>
            <person name="Kohn T."/>
            <person name="Peeters S.H."/>
            <person name="Heuer A."/>
            <person name="Rast P."/>
            <person name="Oberbeckmann S."/>
            <person name="Bunk B."/>
            <person name="Jeske O."/>
            <person name="Meyerdierks A."/>
            <person name="Storesund J.E."/>
            <person name="Kallscheuer N."/>
            <person name="Luecker S."/>
            <person name="Lage O.M."/>
            <person name="Pohl T."/>
            <person name="Merkel B.J."/>
            <person name="Hornburger P."/>
            <person name="Mueller R.-W."/>
            <person name="Bruemmer F."/>
            <person name="Labrenz M."/>
            <person name="Spormann A.M."/>
            <person name="Op Den Camp H."/>
            <person name="Overmann J."/>
            <person name="Amann R."/>
            <person name="Jetten M.S.M."/>
            <person name="Mascher T."/>
            <person name="Medema M.H."/>
            <person name="Devos D.P."/>
            <person name="Kaster A.-K."/>
            <person name="Ovreas L."/>
            <person name="Rohde M."/>
            <person name="Galperin M.Y."/>
            <person name="Jogler C."/>
        </authorList>
    </citation>
    <scope>NUCLEOTIDE SEQUENCE [LARGE SCALE GENOMIC DNA]</scope>
    <source>
        <strain evidence="4 5">KOR42</strain>
    </source>
</reference>
<dbReference type="EMBL" id="SIHI01000002">
    <property type="protein sequence ID" value="TWT55745.1"/>
    <property type="molecule type" value="Genomic_DNA"/>
</dbReference>
<dbReference type="Gene3D" id="2.30.39.10">
    <property type="entry name" value="Alpha-1-antitrypsin, domain 1"/>
    <property type="match status" value="1"/>
</dbReference>
<dbReference type="SMART" id="SM00093">
    <property type="entry name" value="SERPIN"/>
    <property type="match status" value="1"/>
</dbReference>
<dbReference type="InterPro" id="IPR023796">
    <property type="entry name" value="Serpin_dom"/>
</dbReference>
<dbReference type="InterPro" id="IPR000215">
    <property type="entry name" value="Serpin_fam"/>
</dbReference>
<dbReference type="Proteomes" id="UP000317243">
    <property type="component" value="Unassembled WGS sequence"/>
</dbReference>
<dbReference type="OrthoDB" id="9764871at2"/>
<dbReference type="PANTHER" id="PTHR11461">
    <property type="entry name" value="SERINE PROTEASE INHIBITOR, SERPIN"/>
    <property type="match status" value="1"/>
</dbReference>
<comment type="similarity">
    <text evidence="1">Belongs to the serpin family.</text>
</comment>
<dbReference type="GO" id="GO:0004867">
    <property type="term" value="F:serine-type endopeptidase inhibitor activity"/>
    <property type="evidence" value="ECO:0007669"/>
    <property type="project" value="InterPro"/>
</dbReference>
<dbReference type="SUPFAM" id="SSF56574">
    <property type="entry name" value="Serpins"/>
    <property type="match status" value="1"/>
</dbReference>
<dbReference type="Gene3D" id="3.30.497.10">
    <property type="entry name" value="Antithrombin, subunit I, domain 2"/>
    <property type="match status" value="1"/>
</dbReference>
<dbReference type="InterPro" id="IPR036186">
    <property type="entry name" value="Serpin_sf"/>
</dbReference>
<dbReference type="PROSITE" id="PS00284">
    <property type="entry name" value="SERPIN"/>
    <property type="match status" value="1"/>
</dbReference>
<dbReference type="InterPro" id="IPR042185">
    <property type="entry name" value="Serpin_sf_2"/>
</dbReference>
<evidence type="ECO:0000256" key="2">
    <source>
        <dbReference type="SAM" id="SignalP"/>
    </source>
</evidence>
<keyword evidence="5" id="KW-1185">Reference proteome</keyword>
<evidence type="ECO:0000259" key="3">
    <source>
        <dbReference type="SMART" id="SM00093"/>
    </source>
</evidence>